<dbReference type="EC" id="2.3.1.-" evidence="3"/>
<protein>
    <submittedName>
        <fullName evidence="3">GNAT family N-acetyltransferase</fullName>
        <ecNumber evidence="3">2.3.1.-</ecNumber>
    </submittedName>
</protein>
<proteinExistence type="predicted"/>
<dbReference type="InterPro" id="IPR051908">
    <property type="entry name" value="Ribosomal_N-acetyltransferase"/>
</dbReference>
<feature type="domain" description="N-acetyltransferase" evidence="1">
    <location>
        <begin position="220"/>
        <end position="377"/>
    </location>
</feature>
<dbReference type="Gene3D" id="3.90.820.10">
    <property type="entry name" value="Structural Genomics, Unknown Function 30-nov-00 1gh9 Mol_id"/>
    <property type="match status" value="1"/>
</dbReference>
<dbReference type="GO" id="GO:0008999">
    <property type="term" value="F:protein-N-terminal-alanine acetyltransferase activity"/>
    <property type="evidence" value="ECO:0007669"/>
    <property type="project" value="TreeGrafter"/>
</dbReference>
<gene>
    <name evidence="3" type="ORF">ABUL08_05420</name>
    <name evidence="2" type="ORF">VK199_05375</name>
</gene>
<dbReference type="AlphaFoldDB" id="A0AAU8HJF2"/>
<accession>A0AAU8HJF2</accession>
<dbReference type="EMBL" id="CP157762">
    <property type="protein sequence ID" value="XBP94828.1"/>
    <property type="molecule type" value="Genomic_DNA"/>
</dbReference>
<evidence type="ECO:0000259" key="1">
    <source>
        <dbReference type="PROSITE" id="PS51186"/>
    </source>
</evidence>
<dbReference type="Gene3D" id="3.40.630.30">
    <property type="match status" value="3"/>
</dbReference>
<dbReference type="InterPro" id="IPR038020">
    <property type="entry name" value="MbtH-like_sf"/>
</dbReference>
<dbReference type="InterPro" id="IPR000182">
    <property type="entry name" value="GNAT_dom"/>
</dbReference>
<feature type="domain" description="N-acetyltransferase" evidence="1">
    <location>
        <begin position="377"/>
        <end position="526"/>
    </location>
</feature>
<reference evidence="3" key="2">
    <citation type="submission" date="2024-06" db="EMBL/GenBank/DDBJ databases">
        <title>Micromonospora mangrovi CCTCC AA 2012012 genome sequences.</title>
        <authorList>
            <person name="Gao J."/>
        </authorList>
    </citation>
    <scope>NUCLEOTIDE SEQUENCE</scope>
    <source>
        <strain evidence="3">CCTCC AA 2012012</strain>
    </source>
</reference>
<dbReference type="SMART" id="SM00923">
    <property type="entry name" value="MbtH"/>
    <property type="match status" value="1"/>
</dbReference>
<organism evidence="3">
    <name type="scientific">Micromonospora sp. CCTCC AA 2012012</name>
    <dbReference type="NCBI Taxonomy" id="3111921"/>
    <lineage>
        <taxon>Bacteria</taxon>
        <taxon>Bacillati</taxon>
        <taxon>Actinomycetota</taxon>
        <taxon>Actinomycetes</taxon>
        <taxon>Micromonosporales</taxon>
        <taxon>Micromonosporaceae</taxon>
        <taxon>Micromonospora</taxon>
    </lineage>
</organism>
<evidence type="ECO:0000313" key="2">
    <source>
        <dbReference type="EMBL" id="XBP94828.1"/>
    </source>
</evidence>
<keyword evidence="3" id="KW-0808">Transferase</keyword>
<dbReference type="CDD" id="cd04301">
    <property type="entry name" value="NAT_SF"/>
    <property type="match status" value="1"/>
</dbReference>
<dbReference type="GO" id="GO:0005737">
    <property type="term" value="C:cytoplasm"/>
    <property type="evidence" value="ECO:0007669"/>
    <property type="project" value="TreeGrafter"/>
</dbReference>
<dbReference type="Pfam" id="PF00583">
    <property type="entry name" value="Acetyltransf_1"/>
    <property type="match status" value="1"/>
</dbReference>
<evidence type="ECO:0000313" key="3">
    <source>
        <dbReference type="EMBL" id="XCH75531.1"/>
    </source>
</evidence>
<dbReference type="GO" id="GO:1990189">
    <property type="term" value="F:protein N-terminal-serine acetyltransferase activity"/>
    <property type="evidence" value="ECO:0007669"/>
    <property type="project" value="TreeGrafter"/>
</dbReference>
<name>A0AAU8HJF2_9ACTN</name>
<dbReference type="SUPFAM" id="SSF160582">
    <property type="entry name" value="MbtH-like"/>
    <property type="match status" value="1"/>
</dbReference>
<dbReference type="EMBL" id="CP159342">
    <property type="protein sequence ID" value="XCH75531.1"/>
    <property type="molecule type" value="Genomic_DNA"/>
</dbReference>
<dbReference type="SUPFAM" id="SSF55729">
    <property type="entry name" value="Acyl-CoA N-acyltransferases (Nat)"/>
    <property type="match status" value="3"/>
</dbReference>
<dbReference type="Pfam" id="PF13302">
    <property type="entry name" value="Acetyltransf_3"/>
    <property type="match status" value="1"/>
</dbReference>
<keyword evidence="3" id="KW-0012">Acyltransferase</keyword>
<dbReference type="InterPro" id="IPR016181">
    <property type="entry name" value="Acyl_CoA_acyltransferase"/>
</dbReference>
<feature type="domain" description="N-acetyltransferase" evidence="1">
    <location>
        <begin position="70"/>
        <end position="229"/>
    </location>
</feature>
<sequence length="526" mass="56238">MPYQVVTNDNGQHSTWADHQELPAGWQPTGFVGSQQECLDHIAQVWDGPGPRPERAAGAAVTNVLTTDRIRLRELAPAEVTALLEVLESGAGADGYVENYPLTGSGFGARNFLTRTPEELQFGFGMYLVSAQPDGPVFGDIGFHRPPRDGAAEIGFGLAESARGQGYATEAVTALTRWAFTQPGVRRVIARTTTDNAASRGVLERAGFRLERTEENILHYVLRLAPDLPESEPMRDDEEERAALAKLGKVRKAGGDDLAFVPGSDPLRRVVRDGKRLLAYAQSGDKEGVEDPTNHLMYIVVHPAVARRGLAERLLGEIREHARAHGKTGMVTGTPDEDHPSVAWVRKHGFRPIGHHLITRRDRGAAGADAPDGFTIDVVDRADRAAVDEFVELATRTVAEAVMPGGARMTSDPDEIRRDLVDENTGALLVCRASGPALGWLALTPLADGEEGFVLAAQVLAEAAGRGVPAALLATAARLADEAGAASVTAVAEEDGQRELAEALPGAGFLPVAGRTIWFADVDPRP</sequence>
<dbReference type="PANTHER" id="PTHR43441">
    <property type="entry name" value="RIBOSOMAL-PROTEIN-SERINE ACETYLTRANSFERASE"/>
    <property type="match status" value="1"/>
</dbReference>
<dbReference type="RefSeq" id="WP_350935091.1">
    <property type="nucleotide sequence ID" value="NZ_CP157762.1"/>
</dbReference>
<reference evidence="2" key="1">
    <citation type="submission" date="2024-01" db="EMBL/GenBank/DDBJ databases">
        <title>The genome sequence of Micromonospora mangrovi CCTCC AA 2012012.</title>
        <authorList>
            <person name="Gao J."/>
        </authorList>
    </citation>
    <scope>NUCLEOTIDE SEQUENCE</scope>
    <source>
        <strain evidence="2">CCTCC AA 2012012</strain>
    </source>
</reference>
<dbReference type="InterPro" id="IPR005153">
    <property type="entry name" value="MbtH-like_dom"/>
</dbReference>
<dbReference type="PANTHER" id="PTHR43441:SF6">
    <property type="entry name" value="N-ACETYLTRANSFERASE DOMAIN-CONTAINING PROTEIN"/>
    <property type="match status" value="1"/>
</dbReference>
<dbReference type="PROSITE" id="PS51186">
    <property type="entry name" value="GNAT"/>
    <property type="match status" value="3"/>
</dbReference>
<dbReference type="Pfam" id="PF03621">
    <property type="entry name" value="MbtH"/>
    <property type="match status" value="1"/>
</dbReference>